<accession>A0A6M2DIT7</accession>
<dbReference type="GO" id="GO:0090575">
    <property type="term" value="C:RNA polymerase II transcription regulator complex"/>
    <property type="evidence" value="ECO:0007669"/>
    <property type="project" value="TreeGrafter"/>
</dbReference>
<evidence type="ECO:0000256" key="3">
    <source>
        <dbReference type="ARBA" id="ARBA00023125"/>
    </source>
</evidence>
<feature type="domain" description="E2F/DP family winged-helix DNA-binding" evidence="7">
    <location>
        <begin position="7"/>
        <end position="73"/>
    </location>
</feature>
<evidence type="ECO:0000313" key="8">
    <source>
        <dbReference type="EMBL" id="NOV44971.1"/>
    </source>
</evidence>
<dbReference type="Pfam" id="PF16421">
    <property type="entry name" value="E2F_CC-MB"/>
    <property type="match status" value="1"/>
</dbReference>
<name>A0A6M2DIT7_XENCH</name>
<organism evidence="8">
    <name type="scientific">Xenopsylla cheopis</name>
    <name type="common">Oriental rat flea</name>
    <name type="synonym">Pulex cheopis</name>
    <dbReference type="NCBI Taxonomy" id="163159"/>
    <lineage>
        <taxon>Eukaryota</taxon>
        <taxon>Metazoa</taxon>
        <taxon>Ecdysozoa</taxon>
        <taxon>Arthropoda</taxon>
        <taxon>Hexapoda</taxon>
        <taxon>Insecta</taxon>
        <taxon>Pterygota</taxon>
        <taxon>Neoptera</taxon>
        <taxon>Endopterygota</taxon>
        <taxon>Siphonaptera</taxon>
        <taxon>Pulicidae</taxon>
        <taxon>Xenopsyllinae</taxon>
        <taxon>Xenopsylla</taxon>
    </lineage>
</organism>
<dbReference type="InterPro" id="IPR032198">
    <property type="entry name" value="E2F_CC-MB"/>
</dbReference>
<dbReference type="GO" id="GO:0000978">
    <property type="term" value="F:RNA polymerase II cis-regulatory region sequence-specific DNA binding"/>
    <property type="evidence" value="ECO:0007669"/>
    <property type="project" value="InterPro"/>
</dbReference>
<dbReference type="InterPro" id="IPR037241">
    <property type="entry name" value="E2F-DP_heterodim"/>
</dbReference>
<evidence type="ECO:0000256" key="5">
    <source>
        <dbReference type="RuleBase" id="RU003796"/>
    </source>
</evidence>
<dbReference type="InterPro" id="IPR003316">
    <property type="entry name" value="E2F_WHTH_DNA-bd_dom"/>
</dbReference>
<sequence>MSEMKSRYEKSLGLLTSKFVSLLQNTNDGVLDLKWAADLLAVRQKRRIYDITNVLEGIGLIEKRSKNSIKWKGASTSGDAYEVSEKISNLKFEISQLEEQERQLDSHQKWAMQSINNILECSDNIPYIYVTSADIANCCDDDTVIVLRGDDEINVNVNIPSVGDVDGDYEIHVVGGAEPVSAFLLSCEKTIDTLPSETETSTDQTYNLTVKHEPADIKLEAEEIFSVDDLKFNPEELIIDTAASTLQSLSPPPNRHNYLFSLDFDEGASDLFDLFNT</sequence>
<keyword evidence="4 5" id="KW-0804">Transcription</keyword>
<dbReference type="InterPro" id="IPR036388">
    <property type="entry name" value="WH-like_DNA-bd_sf"/>
</dbReference>
<keyword evidence="6" id="KW-0175">Coiled coil</keyword>
<reference evidence="8" key="1">
    <citation type="submission" date="2020-03" db="EMBL/GenBank/DDBJ databases">
        <title>Transcriptomic Profiling of the Digestive Tract of the Rat Flea, Xenopsylla cheopis, Following Blood Feeding and Infection with Yersinia pestis.</title>
        <authorList>
            <person name="Bland D.M."/>
            <person name="Martens C.A."/>
            <person name="Virtaneva K."/>
            <person name="Kanakabandi K."/>
            <person name="Long D."/>
            <person name="Rosenke R."/>
            <person name="Saturday G.A."/>
            <person name="Hoyt F.H."/>
            <person name="Bruno D.P."/>
            <person name="Ribeiro J.M.C."/>
            <person name="Hinnebusch J."/>
        </authorList>
    </citation>
    <scope>NUCLEOTIDE SEQUENCE</scope>
</reference>
<keyword evidence="5" id="KW-0539">Nucleus</keyword>
<keyword evidence="3 5" id="KW-0238">DNA-binding</keyword>
<dbReference type="InterPro" id="IPR015633">
    <property type="entry name" value="E2F"/>
</dbReference>
<protein>
    <submittedName>
        <fullName evidence="8">Putative transcription factor e2f/dimerization partner tdp</fullName>
    </submittedName>
</protein>
<dbReference type="PANTHER" id="PTHR12081">
    <property type="entry name" value="TRANSCRIPTION FACTOR E2F"/>
    <property type="match status" value="1"/>
</dbReference>
<evidence type="ECO:0000256" key="2">
    <source>
        <dbReference type="ARBA" id="ARBA00023015"/>
    </source>
</evidence>
<feature type="coiled-coil region" evidence="6">
    <location>
        <begin position="80"/>
        <end position="107"/>
    </location>
</feature>
<comment type="similarity">
    <text evidence="1 5">Belongs to the E2F/DP family.</text>
</comment>
<dbReference type="Pfam" id="PF02319">
    <property type="entry name" value="WHD_E2F_TDP"/>
    <property type="match status" value="1"/>
</dbReference>
<dbReference type="GO" id="GO:0046983">
    <property type="term" value="F:protein dimerization activity"/>
    <property type="evidence" value="ECO:0007669"/>
    <property type="project" value="InterPro"/>
</dbReference>
<dbReference type="SMART" id="SM01372">
    <property type="entry name" value="E2F_TDP"/>
    <property type="match status" value="1"/>
</dbReference>
<dbReference type="Gene3D" id="6.10.250.540">
    <property type="match status" value="1"/>
</dbReference>
<evidence type="ECO:0000256" key="6">
    <source>
        <dbReference type="SAM" id="Coils"/>
    </source>
</evidence>
<dbReference type="GO" id="GO:0000981">
    <property type="term" value="F:DNA-binding transcription factor activity, RNA polymerase II-specific"/>
    <property type="evidence" value="ECO:0007669"/>
    <property type="project" value="TreeGrafter"/>
</dbReference>
<comment type="subcellular location">
    <subcellularLocation>
        <location evidence="5">Nucleus</location>
    </subcellularLocation>
</comment>
<dbReference type="Gene3D" id="1.10.10.10">
    <property type="entry name" value="Winged helix-like DNA-binding domain superfamily/Winged helix DNA-binding domain"/>
    <property type="match status" value="1"/>
</dbReference>
<keyword evidence="2 5" id="KW-0805">Transcription regulation</keyword>
<dbReference type="AlphaFoldDB" id="A0A6M2DIT7"/>
<dbReference type="SUPFAM" id="SSF46785">
    <property type="entry name" value="Winged helix' DNA-binding domain"/>
    <property type="match status" value="1"/>
</dbReference>
<dbReference type="EMBL" id="GIIL01001245">
    <property type="protein sequence ID" value="NOV44971.1"/>
    <property type="molecule type" value="Transcribed_RNA"/>
</dbReference>
<evidence type="ECO:0000259" key="7">
    <source>
        <dbReference type="SMART" id="SM01372"/>
    </source>
</evidence>
<proteinExistence type="inferred from homology"/>
<dbReference type="SUPFAM" id="SSF144074">
    <property type="entry name" value="E2F-DP heterodimerization region"/>
    <property type="match status" value="1"/>
</dbReference>
<dbReference type="FunFam" id="1.10.10.10:FF:000008">
    <property type="entry name" value="E2F transcription factor 1"/>
    <property type="match status" value="1"/>
</dbReference>
<dbReference type="InterPro" id="IPR036390">
    <property type="entry name" value="WH_DNA-bd_sf"/>
</dbReference>
<evidence type="ECO:0000256" key="4">
    <source>
        <dbReference type="ARBA" id="ARBA00023163"/>
    </source>
</evidence>
<dbReference type="PANTHER" id="PTHR12081:SF18">
    <property type="entry name" value="TRANSCRIPTION FACTOR E2F2-RELATED"/>
    <property type="match status" value="1"/>
</dbReference>
<evidence type="ECO:0000256" key="1">
    <source>
        <dbReference type="ARBA" id="ARBA00010940"/>
    </source>
</evidence>